<keyword evidence="3" id="KW-1185">Reference proteome</keyword>
<feature type="compositionally biased region" description="Polar residues" evidence="1">
    <location>
        <begin position="51"/>
        <end position="68"/>
    </location>
</feature>
<feature type="region of interest" description="Disordered" evidence="1">
    <location>
        <begin position="18"/>
        <end position="38"/>
    </location>
</feature>
<feature type="compositionally biased region" description="Low complexity" evidence="1">
    <location>
        <begin position="76"/>
        <end position="87"/>
    </location>
</feature>
<feature type="non-terminal residue" evidence="2">
    <location>
        <position position="113"/>
    </location>
</feature>
<feature type="compositionally biased region" description="Basic and acidic residues" evidence="1">
    <location>
        <begin position="98"/>
        <end position="113"/>
    </location>
</feature>
<evidence type="ECO:0000313" key="2">
    <source>
        <dbReference type="EMBL" id="OTF69637.1"/>
    </source>
</evidence>
<name>A0A1Y3ANP1_EURMA</name>
<feature type="compositionally biased region" description="Acidic residues" evidence="1">
    <location>
        <begin position="28"/>
        <end position="38"/>
    </location>
</feature>
<protein>
    <submittedName>
        <fullName evidence="2">Uncharacterized protein</fullName>
    </submittedName>
</protein>
<comment type="caution">
    <text evidence="2">The sequence shown here is derived from an EMBL/GenBank/DDBJ whole genome shotgun (WGS) entry which is preliminary data.</text>
</comment>
<evidence type="ECO:0000256" key="1">
    <source>
        <dbReference type="SAM" id="MobiDB-lite"/>
    </source>
</evidence>
<reference evidence="2 3" key="1">
    <citation type="submission" date="2017-03" db="EMBL/GenBank/DDBJ databases">
        <title>Genome Survey of Euroglyphus maynei.</title>
        <authorList>
            <person name="Arlian L.G."/>
            <person name="Morgan M.S."/>
            <person name="Rider S.D."/>
        </authorList>
    </citation>
    <scope>NUCLEOTIDE SEQUENCE [LARGE SCALE GENOMIC DNA]</scope>
    <source>
        <strain evidence="2">Arlian Lab</strain>
        <tissue evidence="2">Whole body</tissue>
    </source>
</reference>
<dbReference type="Proteomes" id="UP000194236">
    <property type="component" value="Unassembled WGS sequence"/>
</dbReference>
<accession>A0A1Y3ANP1</accession>
<dbReference type="EMBL" id="MUJZ01069450">
    <property type="protein sequence ID" value="OTF69637.1"/>
    <property type="molecule type" value="Genomic_DNA"/>
</dbReference>
<feature type="region of interest" description="Disordered" evidence="1">
    <location>
        <begin position="51"/>
        <end position="113"/>
    </location>
</feature>
<feature type="compositionally biased region" description="Basic and acidic residues" evidence="1">
    <location>
        <begin position="18"/>
        <end position="27"/>
    </location>
</feature>
<gene>
    <name evidence="2" type="ORF">BLA29_013294</name>
</gene>
<organism evidence="2 3">
    <name type="scientific">Euroglyphus maynei</name>
    <name type="common">Mayne's house dust mite</name>
    <dbReference type="NCBI Taxonomy" id="6958"/>
    <lineage>
        <taxon>Eukaryota</taxon>
        <taxon>Metazoa</taxon>
        <taxon>Ecdysozoa</taxon>
        <taxon>Arthropoda</taxon>
        <taxon>Chelicerata</taxon>
        <taxon>Arachnida</taxon>
        <taxon>Acari</taxon>
        <taxon>Acariformes</taxon>
        <taxon>Sarcoptiformes</taxon>
        <taxon>Astigmata</taxon>
        <taxon>Psoroptidia</taxon>
        <taxon>Analgoidea</taxon>
        <taxon>Pyroglyphidae</taxon>
        <taxon>Pyroglyphinae</taxon>
        <taxon>Euroglyphus</taxon>
    </lineage>
</organism>
<dbReference type="AlphaFoldDB" id="A0A1Y3ANP1"/>
<sequence length="113" mass="12467">MPGTRTLLLMANKQDVLDDDHHNKEGDISDDQEMFDDNDVDSTTAVDTFNELKSSSPLSTSMTINSMLGHNPQELIGSNSQSSNGIIMTNKATRCHSSKGESNRFLSNDDRFV</sequence>
<proteinExistence type="predicted"/>
<evidence type="ECO:0000313" key="3">
    <source>
        <dbReference type="Proteomes" id="UP000194236"/>
    </source>
</evidence>